<evidence type="ECO:0000256" key="1">
    <source>
        <dbReference type="SAM" id="Phobius"/>
    </source>
</evidence>
<keyword evidence="1" id="KW-0472">Membrane</keyword>
<organism evidence="2 3">
    <name type="scientific">Nocardiopsis alborubida</name>
    <dbReference type="NCBI Taxonomy" id="146802"/>
    <lineage>
        <taxon>Bacteria</taxon>
        <taxon>Bacillati</taxon>
        <taxon>Actinomycetota</taxon>
        <taxon>Actinomycetes</taxon>
        <taxon>Streptosporangiales</taxon>
        <taxon>Nocardiopsidaceae</taxon>
        <taxon>Nocardiopsis</taxon>
    </lineage>
</organism>
<keyword evidence="1" id="KW-1133">Transmembrane helix</keyword>
<accession>A0A7X6MG67</accession>
<dbReference type="AlphaFoldDB" id="A0A7X6MG67"/>
<sequence>MSWHLTPAQAHEYAHHRSDDVTAMSVEAHITHCAPCRGLLPADEPWLARSWEDLRDVVDRPRRGPVESLLSSLGLGEGTAKLLAATPSLYRAWLLATVVVLTAALLAAHHLPHGSLMFTFTAPVVPLAGVALAYGRGVDPAHSLTSVTPLAGQRLLFLRTCAVLVPALTLCMSAALLLPHAHTPWKAVFWLLPALTLVAGSLVLSRWMHLGAASAAVGLLWLTALGVLTTSEDATPLHLLAPQAQMWWAGALTALLGALLLRVRTA</sequence>
<feature type="transmembrane region" description="Helical" evidence="1">
    <location>
        <begin position="212"/>
        <end position="231"/>
    </location>
</feature>
<evidence type="ECO:0000313" key="3">
    <source>
        <dbReference type="Proteomes" id="UP000553209"/>
    </source>
</evidence>
<feature type="transmembrane region" description="Helical" evidence="1">
    <location>
        <begin position="117"/>
        <end position="135"/>
    </location>
</feature>
<dbReference type="EMBL" id="JAAXPG010000021">
    <property type="protein sequence ID" value="NKZ00173.1"/>
    <property type="molecule type" value="Genomic_DNA"/>
</dbReference>
<feature type="transmembrane region" description="Helical" evidence="1">
    <location>
        <begin position="246"/>
        <end position="263"/>
    </location>
</feature>
<gene>
    <name evidence="2" type="ORF">HGB44_21230</name>
</gene>
<feature type="transmembrane region" description="Helical" evidence="1">
    <location>
        <begin position="187"/>
        <end position="205"/>
    </location>
</feature>
<comment type="caution">
    <text evidence="2">The sequence shown here is derived from an EMBL/GenBank/DDBJ whole genome shotgun (WGS) entry which is preliminary data.</text>
</comment>
<protein>
    <submittedName>
        <fullName evidence="2">Zf-HC2 domain-containing protein</fullName>
    </submittedName>
</protein>
<keyword evidence="3" id="KW-1185">Reference proteome</keyword>
<feature type="transmembrane region" description="Helical" evidence="1">
    <location>
        <begin position="92"/>
        <end position="111"/>
    </location>
</feature>
<dbReference type="RefSeq" id="WP_061083628.1">
    <property type="nucleotide sequence ID" value="NZ_JAAXPG010000021.1"/>
</dbReference>
<proteinExistence type="predicted"/>
<reference evidence="2 3" key="1">
    <citation type="submission" date="2020-04" db="EMBL/GenBank/DDBJ databases">
        <title>MicrobeNet Type strains.</title>
        <authorList>
            <person name="Nicholson A.C."/>
        </authorList>
    </citation>
    <scope>NUCLEOTIDE SEQUENCE [LARGE SCALE GENOMIC DNA]</scope>
    <source>
        <strain evidence="2 3">ATCC 23612</strain>
    </source>
</reference>
<name>A0A7X6MG67_9ACTN</name>
<keyword evidence="1" id="KW-0812">Transmembrane</keyword>
<dbReference type="Proteomes" id="UP000553209">
    <property type="component" value="Unassembled WGS sequence"/>
</dbReference>
<feature type="transmembrane region" description="Helical" evidence="1">
    <location>
        <begin position="156"/>
        <end position="181"/>
    </location>
</feature>
<evidence type="ECO:0000313" key="2">
    <source>
        <dbReference type="EMBL" id="NKZ00173.1"/>
    </source>
</evidence>